<dbReference type="GO" id="GO:0016192">
    <property type="term" value="P:vesicle-mediated transport"/>
    <property type="evidence" value="ECO:0007669"/>
    <property type="project" value="InterPro"/>
</dbReference>
<evidence type="ECO:0000313" key="5">
    <source>
        <dbReference type="EMBL" id="CAE0109231.1"/>
    </source>
</evidence>
<feature type="compositionally biased region" description="Polar residues" evidence="2">
    <location>
        <begin position="12"/>
        <end position="22"/>
    </location>
</feature>
<gene>
    <name evidence="5" type="ORF">HERI1096_LOCUS9891</name>
</gene>
<dbReference type="CDD" id="cd15843">
    <property type="entry name" value="R-SNARE"/>
    <property type="match status" value="1"/>
</dbReference>
<feature type="domain" description="V-SNARE coiled-coil homology" evidence="4">
    <location>
        <begin position="19"/>
        <end position="79"/>
    </location>
</feature>
<dbReference type="Pfam" id="PF00957">
    <property type="entry name" value="Synaptobrevin"/>
    <property type="match status" value="1"/>
</dbReference>
<evidence type="ECO:0000256" key="1">
    <source>
        <dbReference type="PROSITE-ProRule" id="PRU00290"/>
    </source>
</evidence>
<evidence type="ECO:0000259" key="4">
    <source>
        <dbReference type="PROSITE" id="PS50892"/>
    </source>
</evidence>
<keyword evidence="1" id="KW-0175">Coiled coil</keyword>
<protein>
    <recommendedName>
        <fullName evidence="4">V-SNARE coiled-coil homology domain-containing protein</fullName>
    </recommendedName>
</protein>
<dbReference type="AlphaFoldDB" id="A0A7S3AMA7"/>
<sequence length="120" mass="12661">MPARESLLGNAQPMSGTSKLDSVQSQVDDVRAVMQQNVDVMIANMEKTSALETSTADLASQANAFRSTARRTRKKMCWQDAKLKLMLGGVCFLIILIVGFSTGILGGGSGSGDDSPPSPP</sequence>
<dbReference type="PRINTS" id="PR00219">
    <property type="entry name" value="SYNAPTOBREVN"/>
</dbReference>
<evidence type="ECO:0000256" key="2">
    <source>
        <dbReference type="SAM" id="MobiDB-lite"/>
    </source>
</evidence>
<feature type="transmembrane region" description="Helical" evidence="3">
    <location>
        <begin position="83"/>
        <end position="105"/>
    </location>
</feature>
<dbReference type="PANTHER" id="PTHR45701">
    <property type="entry name" value="SYNAPTOBREVIN FAMILY MEMBER"/>
    <property type="match status" value="1"/>
</dbReference>
<keyword evidence="3" id="KW-1133">Transmembrane helix</keyword>
<reference evidence="5" key="1">
    <citation type="submission" date="2021-01" db="EMBL/GenBank/DDBJ databases">
        <authorList>
            <person name="Corre E."/>
            <person name="Pelletier E."/>
            <person name="Niang G."/>
            <person name="Scheremetjew M."/>
            <person name="Finn R."/>
            <person name="Kale V."/>
            <person name="Holt S."/>
            <person name="Cochrane G."/>
            <person name="Meng A."/>
            <person name="Brown T."/>
            <person name="Cohen L."/>
        </authorList>
    </citation>
    <scope>NUCLEOTIDE SEQUENCE</scope>
    <source>
        <strain evidence="5">CCMP281</strain>
    </source>
</reference>
<keyword evidence="3" id="KW-0812">Transmembrane</keyword>
<proteinExistence type="predicted"/>
<keyword evidence="3" id="KW-0472">Membrane</keyword>
<name>A0A7S3AMA7_9EUKA</name>
<dbReference type="PROSITE" id="PS50892">
    <property type="entry name" value="V_SNARE"/>
    <property type="match status" value="1"/>
</dbReference>
<dbReference type="EMBL" id="HBHX01017739">
    <property type="protein sequence ID" value="CAE0109231.1"/>
    <property type="molecule type" value="Transcribed_RNA"/>
</dbReference>
<feature type="region of interest" description="Disordered" evidence="2">
    <location>
        <begin position="1"/>
        <end position="22"/>
    </location>
</feature>
<dbReference type="InterPro" id="IPR042855">
    <property type="entry name" value="V_SNARE_CC"/>
</dbReference>
<dbReference type="Gene3D" id="1.20.5.110">
    <property type="match status" value="1"/>
</dbReference>
<dbReference type="InterPro" id="IPR016444">
    <property type="entry name" value="Synaptobrevin/VAMP"/>
</dbReference>
<dbReference type="SUPFAM" id="SSF58038">
    <property type="entry name" value="SNARE fusion complex"/>
    <property type="match status" value="1"/>
</dbReference>
<dbReference type="GO" id="GO:0016020">
    <property type="term" value="C:membrane"/>
    <property type="evidence" value="ECO:0007669"/>
    <property type="project" value="InterPro"/>
</dbReference>
<evidence type="ECO:0000256" key="3">
    <source>
        <dbReference type="SAM" id="Phobius"/>
    </source>
</evidence>
<accession>A0A7S3AMA7</accession>
<dbReference type="InterPro" id="IPR001388">
    <property type="entry name" value="Synaptobrevin-like"/>
</dbReference>
<organism evidence="5">
    <name type="scientific">Haptolina ericina</name>
    <dbReference type="NCBI Taxonomy" id="156174"/>
    <lineage>
        <taxon>Eukaryota</taxon>
        <taxon>Haptista</taxon>
        <taxon>Haptophyta</taxon>
        <taxon>Prymnesiophyceae</taxon>
        <taxon>Prymnesiales</taxon>
        <taxon>Prymnesiaceae</taxon>
        <taxon>Haptolina</taxon>
    </lineage>
</organism>